<proteinExistence type="predicted"/>
<dbReference type="Pfam" id="PF01494">
    <property type="entry name" value="FAD_binding_3"/>
    <property type="match status" value="2"/>
</dbReference>
<dbReference type="GO" id="GO:0071949">
    <property type="term" value="F:FAD binding"/>
    <property type="evidence" value="ECO:0007669"/>
    <property type="project" value="InterPro"/>
</dbReference>
<evidence type="ECO:0000256" key="1">
    <source>
        <dbReference type="ARBA" id="ARBA00023002"/>
    </source>
</evidence>
<dbReference type="GO" id="GO:0004497">
    <property type="term" value="F:monooxygenase activity"/>
    <property type="evidence" value="ECO:0007669"/>
    <property type="project" value="UniProtKB-KW"/>
</dbReference>
<sequence length="426" mass="43456">MANAVVIGAGIGGLAAALALQRRGWSVTVLERAPALENVGAGLAVAPNALRALDQLGVGGSVRELSALQGTAGIQRPDGGWITRTDTSAAEARFGEPTIVVHRAALISVLADALQPGTLRLGVTAGDVSPEGTVVTPGGTLTAELVVAADGLHSRVRGSLLPDVGEPVHAGVTSWRFVLPRPPGELVLSETWGDGKVFGVVGLGDGRVYCYATAPAPPQQSAGSASSSQQRGAPGPSPERQSTAPGPSQQPTAPGTFRERQPTASGQPAEREASASAAEKAELVRLFGGWHAPLPDLIAAADDVIRTDIRCLDPTPSTFHAGRVVLLGDAAHAMTPNLGQGACQAIEDAVVLAAHAGEPDGPARYSAERVPRATAVAAASRRIGRVAGLSGVAAVLRDTGMALAGKLGPNLVLRQMDRIFTWRPPP</sequence>
<feature type="compositionally biased region" description="Low complexity" evidence="3">
    <location>
        <begin position="219"/>
        <end position="234"/>
    </location>
</feature>
<dbReference type="InterPro" id="IPR036188">
    <property type="entry name" value="FAD/NAD-bd_sf"/>
</dbReference>
<dbReference type="Gene3D" id="3.50.50.60">
    <property type="entry name" value="FAD/NAD(P)-binding domain"/>
    <property type="match status" value="2"/>
</dbReference>
<dbReference type="EMBL" id="SNWR01000001">
    <property type="protein sequence ID" value="TDO41517.1"/>
    <property type="molecule type" value="Genomic_DNA"/>
</dbReference>
<dbReference type="PANTHER" id="PTHR13789">
    <property type="entry name" value="MONOOXYGENASE"/>
    <property type="match status" value="1"/>
</dbReference>
<dbReference type="RefSeq" id="WP_239079999.1">
    <property type="nucleotide sequence ID" value="NZ_BOMD01000027.1"/>
</dbReference>
<evidence type="ECO:0000259" key="4">
    <source>
        <dbReference type="Pfam" id="PF01494"/>
    </source>
</evidence>
<evidence type="ECO:0000256" key="3">
    <source>
        <dbReference type="SAM" id="MobiDB-lite"/>
    </source>
</evidence>
<dbReference type="PANTHER" id="PTHR13789:SF309">
    <property type="entry name" value="PUTATIVE (AFU_ORTHOLOGUE AFUA_6G14510)-RELATED"/>
    <property type="match status" value="1"/>
</dbReference>
<evidence type="ECO:0000256" key="2">
    <source>
        <dbReference type="ARBA" id="ARBA00023033"/>
    </source>
</evidence>
<keyword evidence="1" id="KW-0560">Oxidoreductase</keyword>
<keyword evidence="2" id="KW-0503">Monooxygenase</keyword>
<accession>A0A4R6JYQ3</accession>
<reference evidence="5 6" key="1">
    <citation type="submission" date="2019-03" db="EMBL/GenBank/DDBJ databases">
        <title>Sequencing the genomes of 1000 actinobacteria strains.</title>
        <authorList>
            <person name="Klenk H.-P."/>
        </authorList>
    </citation>
    <scope>NUCLEOTIDE SEQUENCE [LARGE SCALE GENOMIC DNA]</scope>
    <source>
        <strain evidence="5 6">DSM 43805</strain>
    </source>
</reference>
<gene>
    <name evidence="5" type="ORF">C8E87_5251</name>
</gene>
<organism evidence="5 6">
    <name type="scientific">Paractinoplanes brasiliensis</name>
    <dbReference type="NCBI Taxonomy" id="52695"/>
    <lineage>
        <taxon>Bacteria</taxon>
        <taxon>Bacillati</taxon>
        <taxon>Actinomycetota</taxon>
        <taxon>Actinomycetes</taxon>
        <taxon>Micromonosporales</taxon>
        <taxon>Micromonosporaceae</taxon>
        <taxon>Paractinoplanes</taxon>
    </lineage>
</organism>
<name>A0A4R6JYQ3_9ACTN</name>
<dbReference type="Proteomes" id="UP000294901">
    <property type="component" value="Unassembled WGS sequence"/>
</dbReference>
<feature type="domain" description="FAD-binding" evidence="4">
    <location>
        <begin position="318"/>
        <end position="378"/>
    </location>
</feature>
<protein>
    <submittedName>
        <fullName evidence="5">2-polyprenyl-6-methoxyphenol hydroxylase-like FAD-dependent oxidoreductase</fullName>
    </submittedName>
</protein>
<dbReference type="InterPro" id="IPR050493">
    <property type="entry name" value="FAD-dep_Monooxygenase_BioMet"/>
</dbReference>
<evidence type="ECO:0000313" key="6">
    <source>
        <dbReference type="Proteomes" id="UP000294901"/>
    </source>
</evidence>
<dbReference type="PRINTS" id="PR00420">
    <property type="entry name" value="RNGMNOXGNASE"/>
</dbReference>
<feature type="compositionally biased region" description="Polar residues" evidence="3">
    <location>
        <begin position="239"/>
        <end position="253"/>
    </location>
</feature>
<comment type="caution">
    <text evidence="5">The sequence shown here is derived from an EMBL/GenBank/DDBJ whole genome shotgun (WGS) entry which is preliminary data.</text>
</comment>
<feature type="region of interest" description="Disordered" evidence="3">
    <location>
        <begin position="216"/>
        <end position="277"/>
    </location>
</feature>
<evidence type="ECO:0000313" key="5">
    <source>
        <dbReference type="EMBL" id="TDO41517.1"/>
    </source>
</evidence>
<dbReference type="InterPro" id="IPR002938">
    <property type="entry name" value="FAD-bd"/>
</dbReference>
<feature type="domain" description="FAD-binding" evidence="4">
    <location>
        <begin position="3"/>
        <end position="160"/>
    </location>
</feature>
<dbReference type="SUPFAM" id="SSF51905">
    <property type="entry name" value="FAD/NAD(P)-binding domain"/>
    <property type="match status" value="1"/>
</dbReference>
<keyword evidence="6" id="KW-1185">Reference proteome</keyword>
<dbReference type="AlphaFoldDB" id="A0A4R6JYQ3"/>